<evidence type="ECO:0000313" key="2">
    <source>
        <dbReference type="Proteomes" id="UP000287651"/>
    </source>
</evidence>
<name>A0A427ARH0_ENSVE</name>
<gene>
    <name evidence="1" type="ORF">B296_00011819</name>
</gene>
<proteinExistence type="predicted"/>
<comment type="caution">
    <text evidence="1">The sequence shown here is derived from an EMBL/GenBank/DDBJ whole genome shotgun (WGS) entry which is preliminary data.</text>
</comment>
<protein>
    <submittedName>
        <fullName evidence="1">Uncharacterized protein</fullName>
    </submittedName>
</protein>
<dbReference type="Proteomes" id="UP000287651">
    <property type="component" value="Unassembled WGS sequence"/>
</dbReference>
<dbReference type="AlphaFoldDB" id="A0A427ARH0"/>
<dbReference type="EMBL" id="AMZH03001569">
    <property type="protein sequence ID" value="RRT78849.1"/>
    <property type="molecule type" value="Genomic_DNA"/>
</dbReference>
<sequence>MNDDNQGNPPTIAHLEITTTVAYKTHFLHPLGCRLSPSGNVSLPRTTALPLWQGLFRRGGFIGKRRAEEVGLVYDAGSNRRRVSPVVILRRRRQRATVGGTREVNDAVIPILGLHGRRPRVLEQLGFLFLDKGWKTEGKRKRATEDSWIHGLGSQSVMRT</sequence>
<reference evidence="1 2" key="1">
    <citation type="journal article" date="2014" name="Agronomy (Basel)">
        <title>A Draft Genome Sequence for Ensete ventricosum, the Drought-Tolerant Tree Against Hunger.</title>
        <authorList>
            <person name="Harrison J."/>
            <person name="Moore K.A."/>
            <person name="Paszkiewicz K."/>
            <person name="Jones T."/>
            <person name="Grant M."/>
            <person name="Ambacheew D."/>
            <person name="Muzemil S."/>
            <person name="Studholme D.J."/>
        </authorList>
    </citation>
    <scope>NUCLEOTIDE SEQUENCE [LARGE SCALE GENOMIC DNA]</scope>
</reference>
<accession>A0A427ARH0</accession>
<organism evidence="1 2">
    <name type="scientific">Ensete ventricosum</name>
    <name type="common">Abyssinian banana</name>
    <name type="synonym">Musa ensete</name>
    <dbReference type="NCBI Taxonomy" id="4639"/>
    <lineage>
        <taxon>Eukaryota</taxon>
        <taxon>Viridiplantae</taxon>
        <taxon>Streptophyta</taxon>
        <taxon>Embryophyta</taxon>
        <taxon>Tracheophyta</taxon>
        <taxon>Spermatophyta</taxon>
        <taxon>Magnoliopsida</taxon>
        <taxon>Liliopsida</taxon>
        <taxon>Zingiberales</taxon>
        <taxon>Musaceae</taxon>
        <taxon>Ensete</taxon>
    </lineage>
</organism>
<evidence type="ECO:0000313" key="1">
    <source>
        <dbReference type="EMBL" id="RRT78849.1"/>
    </source>
</evidence>